<reference evidence="1" key="1">
    <citation type="submission" date="2018-05" db="EMBL/GenBank/DDBJ databases">
        <title>Whole genome of Theropithecus gelada.</title>
        <authorList>
            <person name="Chiou K.L."/>
            <person name="Snyder-Mackler N."/>
        </authorList>
    </citation>
    <scope>NUCLEOTIDE SEQUENCE [LARGE SCALE GENOMIC DNA]</scope>
</reference>
<protein>
    <submittedName>
        <fullName evidence="1">Uncharacterized protein</fullName>
    </submittedName>
</protein>
<reference evidence="1" key="3">
    <citation type="submission" date="2025-09" db="UniProtKB">
        <authorList>
            <consortium name="Ensembl"/>
        </authorList>
    </citation>
    <scope>IDENTIFICATION</scope>
</reference>
<evidence type="ECO:0000313" key="2">
    <source>
        <dbReference type="Proteomes" id="UP000694411"/>
    </source>
</evidence>
<dbReference type="Ensembl" id="ENSTGET00000035010.1">
    <property type="protein sequence ID" value="ENSTGEP00000029406.1"/>
    <property type="gene ID" value="ENSTGEG00000023655.1"/>
</dbReference>
<dbReference type="Proteomes" id="UP000694411">
    <property type="component" value="Chromosome 1"/>
</dbReference>
<organism evidence="1 2">
    <name type="scientific">Theropithecus gelada</name>
    <name type="common">Gelada baboon</name>
    <dbReference type="NCBI Taxonomy" id="9565"/>
    <lineage>
        <taxon>Eukaryota</taxon>
        <taxon>Metazoa</taxon>
        <taxon>Chordata</taxon>
        <taxon>Craniata</taxon>
        <taxon>Vertebrata</taxon>
        <taxon>Euteleostomi</taxon>
        <taxon>Mammalia</taxon>
        <taxon>Eutheria</taxon>
        <taxon>Euarchontoglires</taxon>
        <taxon>Primates</taxon>
        <taxon>Haplorrhini</taxon>
        <taxon>Catarrhini</taxon>
        <taxon>Cercopithecidae</taxon>
        <taxon>Cercopithecinae</taxon>
        <taxon>Theropithecus</taxon>
    </lineage>
</organism>
<dbReference type="AlphaFoldDB" id="A0A8D2G3I4"/>
<keyword evidence="2" id="KW-1185">Reference proteome</keyword>
<proteinExistence type="predicted"/>
<sequence length="143" mass="16351">MLIQGPYHKCEKLEIPKPYTAATQKLVKHIDSKTGETASKQGKGIALMKLWIYNDGDKSLPQAESICFQVFLPKGSKERVNQCSFPWMKHQKGHRLCCFSGQQCETPSQKKKKNDTNRPEIKVVSHYFRRSLILGSYFGNLDC</sequence>
<accession>A0A8D2G3I4</accession>
<reference evidence="1" key="2">
    <citation type="submission" date="2025-08" db="UniProtKB">
        <authorList>
            <consortium name="Ensembl"/>
        </authorList>
    </citation>
    <scope>IDENTIFICATION</scope>
</reference>
<name>A0A8D2G3I4_THEGE</name>
<evidence type="ECO:0000313" key="1">
    <source>
        <dbReference type="Ensembl" id="ENSTGEP00000029406.1"/>
    </source>
</evidence>